<dbReference type="Gene3D" id="3.40.930.10">
    <property type="entry name" value="Mannitol-specific EII, Chain A"/>
    <property type="match status" value="1"/>
</dbReference>
<protein>
    <submittedName>
        <fullName evidence="2">PTS IIA-like nitrogen regulatory protein PtsN</fullName>
    </submittedName>
</protein>
<evidence type="ECO:0000313" key="2">
    <source>
        <dbReference type="EMBL" id="MEA5444875.1"/>
    </source>
</evidence>
<dbReference type="Proteomes" id="UP001302316">
    <property type="component" value="Unassembled WGS sequence"/>
</dbReference>
<organism evidence="2 3">
    <name type="scientific">Natronospira elongata</name>
    <dbReference type="NCBI Taxonomy" id="3110268"/>
    <lineage>
        <taxon>Bacteria</taxon>
        <taxon>Pseudomonadati</taxon>
        <taxon>Pseudomonadota</taxon>
        <taxon>Gammaproteobacteria</taxon>
        <taxon>Natronospirales</taxon>
        <taxon>Natronospiraceae</taxon>
        <taxon>Natronospira</taxon>
    </lineage>
</organism>
<dbReference type="SUPFAM" id="SSF55804">
    <property type="entry name" value="Phoshotransferase/anion transport protein"/>
    <property type="match status" value="1"/>
</dbReference>
<proteinExistence type="predicted"/>
<reference evidence="2 3" key="1">
    <citation type="submission" date="2023-12" db="EMBL/GenBank/DDBJ databases">
        <title>Whole-genome sequencing of halo(alkali)philic microorganisms from hypersaline lakes.</title>
        <authorList>
            <person name="Sorokin D.Y."/>
            <person name="Merkel A.Y."/>
            <person name="Messina E."/>
            <person name="Yakimov M."/>
        </authorList>
    </citation>
    <scope>NUCLEOTIDE SEQUENCE [LARGE SCALE GENOMIC DNA]</scope>
    <source>
        <strain evidence="2 3">AB-CW1</strain>
    </source>
</reference>
<evidence type="ECO:0000313" key="3">
    <source>
        <dbReference type="Proteomes" id="UP001302316"/>
    </source>
</evidence>
<dbReference type="PANTHER" id="PTHR47738:SF1">
    <property type="entry name" value="NITROGEN REGULATORY PROTEIN"/>
    <property type="match status" value="1"/>
</dbReference>
<dbReference type="InterPro" id="IPR016152">
    <property type="entry name" value="PTrfase/Anion_transptr"/>
</dbReference>
<dbReference type="PROSITE" id="PS51094">
    <property type="entry name" value="PTS_EIIA_TYPE_2"/>
    <property type="match status" value="1"/>
</dbReference>
<sequence length="158" mass="17018">MKISELLAPERIRIAAEAGGKKRALEILSELLADTSQDLSRNQVFTSMLGRERLGSTAIGSGIAIPHGRIEGLEESIGAFIRLQDAVDFDAADGAPVDMLFALIVPSQCAEEHLNALAALAHMFSHADFCDMLRKAEGPEDICKLLRGFETEAQQSPA</sequence>
<dbReference type="InterPro" id="IPR006320">
    <property type="entry name" value="PTS_Nitro_regul"/>
</dbReference>
<accession>A0AAP6JDF8</accession>
<dbReference type="GO" id="GO:0030295">
    <property type="term" value="F:protein kinase activator activity"/>
    <property type="evidence" value="ECO:0007669"/>
    <property type="project" value="TreeGrafter"/>
</dbReference>
<dbReference type="PROSITE" id="PS00372">
    <property type="entry name" value="PTS_EIIA_TYPE_2_HIS"/>
    <property type="match status" value="1"/>
</dbReference>
<comment type="caution">
    <text evidence="2">The sequence shown here is derived from an EMBL/GenBank/DDBJ whole genome shotgun (WGS) entry which is preliminary data.</text>
</comment>
<keyword evidence="3" id="KW-1185">Reference proteome</keyword>
<dbReference type="NCBIfam" id="TIGR01419">
    <property type="entry name" value="nitro_reg_IIA"/>
    <property type="match status" value="1"/>
</dbReference>
<dbReference type="EMBL" id="JAYGII010000004">
    <property type="protein sequence ID" value="MEA5444875.1"/>
    <property type="molecule type" value="Genomic_DNA"/>
</dbReference>
<dbReference type="InterPro" id="IPR002178">
    <property type="entry name" value="PTS_EIIA_type-2_dom"/>
</dbReference>
<dbReference type="GO" id="GO:0008982">
    <property type="term" value="F:protein-N(PI)-phosphohistidine-sugar phosphotransferase activity"/>
    <property type="evidence" value="ECO:0007669"/>
    <property type="project" value="InterPro"/>
</dbReference>
<dbReference type="Pfam" id="PF00359">
    <property type="entry name" value="PTS_EIIA_2"/>
    <property type="match status" value="1"/>
</dbReference>
<feature type="domain" description="PTS EIIA type-2" evidence="1">
    <location>
        <begin position="5"/>
        <end position="149"/>
    </location>
</feature>
<dbReference type="GO" id="GO:0009401">
    <property type="term" value="P:phosphoenolpyruvate-dependent sugar phosphotransferase system"/>
    <property type="evidence" value="ECO:0007669"/>
    <property type="project" value="InterPro"/>
</dbReference>
<dbReference type="CDD" id="cd00211">
    <property type="entry name" value="PTS_IIA_fru"/>
    <property type="match status" value="1"/>
</dbReference>
<name>A0AAP6JDF8_9GAMM</name>
<dbReference type="RefSeq" id="WP_346050507.1">
    <property type="nucleotide sequence ID" value="NZ_JAYGII010000004.1"/>
</dbReference>
<gene>
    <name evidence="2" type="primary">ptsN</name>
    <name evidence="2" type="ORF">VCB98_03475</name>
</gene>
<evidence type="ECO:0000259" key="1">
    <source>
        <dbReference type="PROSITE" id="PS51094"/>
    </source>
</evidence>
<dbReference type="InterPro" id="IPR051541">
    <property type="entry name" value="PTS_SugarTrans_NitroReg"/>
</dbReference>
<dbReference type="PANTHER" id="PTHR47738">
    <property type="entry name" value="PTS SYSTEM FRUCTOSE-LIKE EIIA COMPONENT-RELATED"/>
    <property type="match status" value="1"/>
</dbReference>
<dbReference type="AlphaFoldDB" id="A0AAP6JDF8"/>